<name>B0MV31_9BACT</name>
<accession>B0MV31</accession>
<reference evidence="1" key="1">
    <citation type="submission" date="2007-10" db="EMBL/GenBank/DDBJ databases">
        <authorList>
            <person name="Fulton L."/>
            <person name="Clifton S."/>
            <person name="Fulton B."/>
            <person name="Xu J."/>
            <person name="Minx P."/>
            <person name="Pepin K.H."/>
            <person name="Johnson M."/>
            <person name="Thiruvilangam P."/>
            <person name="Bhonagiri V."/>
            <person name="Nash W.E."/>
            <person name="Mardis E.R."/>
            <person name="Wilson R.K."/>
        </authorList>
    </citation>
    <scope>NUCLEOTIDE SEQUENCE [LARGE SCALE GENOMIC DNA]</scope>
    <source>
        <strain evidence="1">DSM 17216</strain>
    </source>
</reference>
<dbReference type="EMBL" id="ABFK02000017">
    <property type="protein sequence ID" value="EDS03913.1"/>
    <property type="molecule type" value="Genomic_DNA"/>
</dbReference>
<reference evidence="1" key="2">
    <citation type="submission" date="2013-09" db="EMBL/GenBank/DDBJ databases">
        <title>Draft genome sequence of Alistipes putredinis (DSM 17216).</title>
        <authorList>
            <person name="Sudarsanam P."/>
            <person name="Ley R."/>
            <person name="Guruge J."/>
            <person name="Turnbaugh P.J."/>
            <person name="Mahowald M."/>
            <person name="Liep D."/>
            <person name="Gordon J."/>
        </authorList>
    </citation>
    <scope>NUCLEOTIDE SEQUENCE</scope>
    <source>
        <strain evidence="1">DSM 17216</strain>
    </source>
</reference>
<organism evidence="1 2">
    <name type="scientific">Alistipes putredinis DSM 17216</name>
    <dbReference type="NCBI Taxonomy" id="445970"/>
    <lineage>
        <taxon>Bacteria</taxon>
        <taxon>Pseudomonadati</taxon>
        <taxon>Bacteroidota</taxon>
        <taxon>Bacteroidia</taxon>
        <taxon>Bacteroidales</taxon>
        <taxon>Rikenellaceae</taxon>
        <taxon>Alistipes</taxon>
    </lineage>
</organism>
<dbReference type="AlphaFoldDB" id="B0MV31"/>
<evidence type="ECO:0000313" key="1">
    <source>
        <dbReference type="EMBL" id="EDS03913.1"/>
    </source>
</evidence>
<gene>
    <name evidence="1" type="ORF">ALIPUT_00974</name>
</gene>
<sequence>MEFDGQSEIPESGIKEAVMSTADHSSDHRTVIYLQRDRGIFEMTAESAGAGHTEQKTRIVKVIKSQGSTHTDIQIPIASLGCPIPPAAAPIIDSRNGQPFKMRSRQRELQKIPRRKIALIKKFHAISQP</sequence>
<comment type="caution">
    <text evidence="1">The sequence shown here is derived from an EMBL/GenBank/DDBJ whole genome shotgun (WGS) entry which is preliminary data.</text>
</comment>
<protein>
    <submittedName>
        <fullName evidence="1">Uncharacterized protein</fullName>
    </submittedName>
</protein>
<proteinExistence type="predicted"/>
<evidence type="ECO:0000313" key="2">
    <source>
        <dbReference type="Proteomes" id="UP000005819"/>
    </source>
</evidence>
<keyword evidence="2" id="KW-1185">Reference proteome</keyword>
<dbReference type="HOGENOM" id="CLU_1944168_0_0_10"/>
<dbReference type="Proteomes" id="UP000005819">
    <property type="component" value="Unassembled WGS sequence"/>
</dbReference>